<name>A0A2T7TAT0_9ACTN</name>
<dbReference type="Proteomes" id="UP000245992">
    <property type="component" value="Unassembled WGS sequence"/>
</dbReference>
<dbReference type="OrthoDB" id="3192863at2"/>
<protein>
    <submittedName>
        <fullName evidence="2">Acyl carrier protein</fullName>
    </submittedName>
</protein>
<proteinExistence type="predicted"/>
<dbReference type="STRING" id="1440053.GCA_000718095_00358"/>
<keyword evidence="3" id="KW-1185">Reference proteome</keyword>
<dbReference type="SUPFAM" id="SSF47336">
    <property type="entry name" value="ACP-like"/>
    <property type="match status" value="1"/>
</dbReference>
<comment type="caution">
    <text evidence="2">The sequence shown here is derived from an EMBL/GenBank/DDBJ whole genome shotgun (WGS) entry which is preliminary data.</text>
</comment>
<accession>A0A2T7TAT0</accession>
<evidence type="ECO:0000313" key="2">
    <source>
        <dbReference type="EMBL" id="PVE12191.1"/>
    </source>
</evidence>
<sequence>MEDIYQRLLELLTSTFGLDPESIEPTSTLSALELDSLALVELSVAAQEEFDVPLEDSDLGPESTVGQAAELISGKLATV</sequence>
<dbReference type="Gene3D" id="1.10.1200.10">
    <property type="entry name" value="ACP-like"/>
    <property type="match status" value="1"/>
</dbReference>
<organism evidence="2 3">
    <name type="scientific">Streptomyces scopuliridis RB72</name>
    <dbReference type="NCBI Taxonomy" id="1440053"/>
    <lineage>
        <taxon>Bacteria</taxon>
        <taxon>Bacillati</taxon>
        <taxon>Actinomycetota</taxon>
        <taxon>Actinomycetes</taxon>
        <taxon>Kitasatosporales</taxon>
        <taxon>Streptomycetaceae</taxon>
        <taxon>Streptomyces</taxon>
    </lineage>
</organism>
<dbReference type="PROSITE" id="PS50075">
    <property type="entry name" value="CARRIER"/>
    <property type="match status" value="1"/>
</dbReference>
<gene>
    <name evidence="2" type="ORF">Y717_06150</name>
</gene>
<dbReference type="GeneID" id="95546434"/>
<dbReference type="EMBL" id="AZSP01000122">
    <property type="protein sequence ID" value="PVE12191.1"/>
    <property type="molecule type" value="Genomic_DNA"/>
</dbReference>
<dbReference type="Pfam" id="PF00550">
    <property type="entry name" value="PP-binding"/>
    <property type="match status" value="1"/>
</dbReference>
<dbReference type="InterPro" id="IPR036736">
    <property type="entry name" value="ACP-like_sf"/>
</dbReference>
<reference evidence="2 3" key="1">
    <citation type="submission" date="2013-12" db="EMBL/GenBank/DDBJ databases">
        <title>Annotated genome of Streptomyces scopuliridis.</title>
        <authorList>
            <person name="Olson J.B."/>
        </authorList>
    </citation>
    <scope>NUCLEOTIDE SEQUENCE [LARGE SCALE GENOMIC DNA]</scope>
    <source>
        <strain evidence="2 3">RB72</strain>
    </source>
</reference>
<feature type="domain" description="Carrier" evidence="1">
    <location>
        <begin position="2"/>
        <end position="76"/>
    </location>
</feature>
<dbReference type="InterPro" id="IPR009081">
    <property type="entry name" value="PP-bd_ACP"/>
</dbReference>
<dbReference type="RefSeq" id="WP_030349575.1">
    <property type="nucleotide sequence ID" value="NZ_AZSP01000122.1"/>
</dbReference>
<dbReference type="AlphaFoldDB" id="A0A2T7TAT0"/>
<evidence type="ECO:0000259" key="1">
    <source>
        <dbReference type="PROSITE" id="PS50075"/>
    </source>
</evidence>
<evidence type="ECO:0000313" key="3">
    <source>
        <dbReference type="Proteomes" id="UP000245992"/>
    </source>
</evidence>